<dbReference type="KEGG" id="vff:VITFI_CDS0965"/>
<accession>A0A221KD62</accession>
<sequence>MKSAIPFVSRMRQRGGVIMGIIVGLLVGLIIALGVAMYVTKMPMPFVDNKTGNRRTPEQEAAEAERLRHWDPNAGLAGRAARAIQDAASLPSSNPAPATATSASAGSAPTRPILMQNSTRDPAAILAGRDPLTTPERPSPPEPPPRPTPSTPTNPPNQMVPIYQVQIGAFSTSSEAEQQRARLAAQGYDAKVYEREINGRTMFRVRIGPFATREEADQLRERLQSSGSSSIVTRSGP</sequence>
<dbReference type="PROSITE" id="PS51724">
    <property type="entry name" value="SPOR"/>
    <property type="match status" value="1"/>
</dbReference>
<evidence type="ECO:0000256" key="2">
    <source>
        <dbReference type="SAM" id="Phobius"/>
    </source>
</evidence>
<dbReference type="GO" id="GO:0042834">
    <property type="term" value="F:peptidoglycan binding"/>
    <property type="evidence" value="ECO:0007669"/>
    <property type="project" value="InterPro"/>
</dbReference>
<keyword evidence="5" id="KW-1185">Reference proteome</keyword>
<keyword evidence="2" id="KW-0472">Membrane</keyword>
<protein>
    <submittedName>
        <fullName evidence="4">Membrane protein</fullName>
    </submittedName>
</protein>
<organism evidence="4 5">
    <name type="scientific">Vitreoscilla filiformis</name>
    <dbReference type="NCBI Taxonomy" id="63"/>
    <lineage>
        <taxon>Bacteria</taxon>
        <taxon>Pseudomonadati</taxon>
        <taxon>Pseudomonadota</taxon>
        <taxon>Betaproteobacteria</taxon>
        <taxon>Neisseriales</taxon>
        <taxon>Neisseriaceae</taxon>
        <taxon>Vitreoscilla</taxon>
    </lineage>
</organism>
<evidence type="ECO:0000259" key="3">
    <source>
        <dbReference type="PROSITE" id="PS51724"/>
    </source>
</evidence>
<dbReference type="PANTHER" id="PTHR38687:SF1">
    <property type="entry name" value="CELL DIVISION PROTEIN DEDD"/>
    <property type="match status" value="1"/>
</dbReference>
<gene>
    <name evidence="4" type="ORF">VITFI_CDS0965</name>
</gene>
<dbReference type="InterPro" id="IPR036680">
    <property type="entry name" value="SPOR-like_sf"/>
</dbReference>
<dbReference type="GO" id="GO:0030428">
    <property type="term" value="C:cell septum"/>
    <property type="evidence" value="ECO:0007669"/>
    <property type="project" value="TreeGrafter"/>
</dbReference>
<dbReference type="InterPro" id="IPR052521">
    <property type="entry name" value="Cell_div_SPOR-domain"/>
</dbReference>
<feature type="region of interest" description="Disordered" evidence="1">
    <location>
        <begin position="88"/>
        <end position="116"/>
    </location>
</feature>
<feature type="compositionally biased region" description="Pro residues" evidence="1">
    <location>
        <begin position="137"/>
        <end position="155"/>
    </location>
</feature>
<evidence type="ECO:0000313" key="5">
    <source>
        <dbReference type="Proteomes" id="UP000199729"/>
    </source>
</evidence>
<feature type="transmembrane region" description="Helical" evidence="2">
    <location>
        <begin position="16"/>
        <end position="39"/>
    </location>
</feature>
<reference evidence="4 5" key="1">
    <citation type="submission" date="2017-07" db="EMBL/GenBank/DDBJ databases">
        <title>Complete Genome Sequence of the cosmetic ferment Vitreoscilla filiformis (ATCC15551).</title>
        <authorList>
            <person name="Contreras S."/>
            <person name="Sagory-Zalkind P."/>
            <person name="Blanquart H."/>
            <person name="Iltis A."/>
            <person name="Morand S.C."/>
        </authorList>
    </citation>
    <scope>NUCLEOTIDE SEQUENCE [LARGE SCALE GENOMIC DNA]</scope>
    <source>
        <strain evidence="4 5">ATCC 15551</strain>
    </source>
</reference>
<dbReference type="EMBL" id="CP022423">
    <property type="protein sequence ID" value="ASM76743.1"/>
    <property type="molecule type" value="Genomic_DNA"/>
</dbReference>
<dbReference type="Gene3D" id="3.30.70.1070">
    <property type="entry name" value="Sporulation related repeat"/>
    <property type="match status" value="1"/>
</dbReference>
<evidence type="ECO:0000256" key="1">
    <source>
        <dbReference type="SAM" id="MobiDB-lite"/>
    </source>
</evidence>
<dbReference type="InterPro" id="IPR007730">
    <property type="entry name" value="SPOR-like_dom"/>
</dbReference>
<proteinExistence type="predicted"/>
<dbReference type="AlphaFoldDB" id="A0A221KD62"/>
<feature type="region of interest" description="Disordered" evidence="1">
    <location>
        <begin position="128"/>
        <end position="159"/>
    </location>
</feature>
<keyword evidence="2" id="KW-0812">Transmembrane</keyword>
<feature type="region of interest" description="Disordered" evidence="1">
    <location>
        <begin position="218"/>
        <end position="237"/>
    </location>
</feature>
<dbReference type="RefSeq" id="WP_198301624.1">
    <property type="nucleotide sequence ID" value="NZ_CP022423.1"/>
</dbReference>
<feature type="compositionally biased region" description="Low complexity" evidence="1">
    <location>
        <begin position="88"/>
        <end position="110"/>
    </location>
</feature>
<dbReference type="Proteomes" id="UP000199729">
    <property type="component" value="Chromosome"/>
</dbReference>
<dbReference type="GO" id="GO:0032153">
    <property type="term" value="C:cell division site"/>
    <property type="evidence" value="ECO:0007669"/>
    <property type="project" value="TreeGrafter"/>
</dbReference>
<dbReference type="PANTHER" id="PTHR38687">
    <property type="entry name" value="CELL DIVISION PROTEIN DEDD-RELATED"/>
    <property type="match status" value="1"/>
</dbReference>
<dbReference type="GO" id="GO:0032506">
    <property type="term" value="P:cytokinetic process"/>
    <property type="evidence" value="ECO:0007669"/>
    <property type="project" value="TreeGrafter"/>
</dbReference>
<name>A0A221KD62_VITFI</name>
<evidence type="ECO:0000313" key="4">
    <source>
        <dbReference type="EMBL" id="ASM76743.1"/>
    </source>
</evidence>
<dbReference type="Pfam" id="PF05036">
    <property type="entry name" value="SPOR"/>
    <property type="match status" value="1"/>
</dbReference>
<feature type="domain" description="SPOR" evidence="3">
    <location>
        <begin position="157"/>
        <end position="235"/>
    </location>
</feature>
<dbReference type="SUPFAM" id="SSF110997">
    <property type="entry name" value="Sporulation related repeat"/>
    <property type="match status" value="1"/>
</dbReference>
<keyword evidence="2" id="KW-1133">Transmembrane helix</keyword>